<evidence type="ECO:0000313" key="3">
    <source>
        <dbReference type="EMBL" id="CAG5074157.1"/>
    </source>
</evidence>
<keyword evidence="2" id="KW-0732">Signal</keyword>
<dbReference type="EMBL" id="CAJNRD030001114">
    <property type="protein sequence ID" value="CAG5074157.1"/>
    <property type="molecule type" value="Genomic_DNA"/>
</dbReference>
<dbReference type="Proteomes" id="UP000786811">
    <property type="component" value="Unassembled WGS sequence"/>
</dbReference>
<dbReference type="AlphaFoldDB" id="A0A8J2E5R6"/>
<sequence length="364" mass="41975">SLAQTATLTSLAIFLSSSLTPIVTAAPSYNLGVLSESNINIMETWEQPCGTPLAASLKRSPQRHSVHRALKRVRIQLRVAQNHFRKDLKVVHELYSKVYKVLRGQYHQSWLPKNQLEWYYNEVWCKEKSKKAEYALPKLHDALQRFAITFHLLKRFRLNSNINVEYTMNKRNDIMAGMQNEVHRVKTAILNLGLQLPQSHKAIIVTSNSDWAMEGDLTLMLIQDWGVLRLYQAFLNDWTRAFRNATAIGPGTCDPNATKPIFYRAKQKNPKKKRRLKPKKLDPNKKKQNIKSNININDDNNNFNSTTVNNSNNNNNNNTSNNNNRSGVVRNNEIVVGVNGKVIHSRRRGVRQRMAKNRRKKTRQ</sequence>
<evidence type="ECO:0000256" key="1">
    <source>
        <dbReference type="SAM" id="MobiDB-lite"/>
    </source>
</evidence>
<organism evidence="3 4">
    <name type="scientific">Cotesia congregata</name>
    <name type="common">Parasitoid wasp</name>
    <name type="synonym">Apanteles congregatus</name>
    <dbReference type="NCBI Taxonomy" id="51543"/>
    <lineage>
        <taxon>Eukaryota</taxon>
        <taxon>Metazoa</taxon>
        <taxon>Ecdysozoa</taxon>
        <taxon>Arthropoda</taxon>
        <taxon>Hexapoda</taxon>
        <taxon>Insecta</taxon>
        <taxon>Pterygota</taxon>
        <taxon>Neoptera</taxon>
        <taxon>Endopterygota</taxon>
        <taxon>Hymenoptera</taxon>
        <taxon>Apocrita</taxon>
        <taxon>Ichneumonoidea</taxon>
        <taxon>Braconidae</taxon>
        <taxon>Microgastrinae</taxon>
        <taxon>Cotesia</taxon>
    </lineage>
</organism>
<dbReference type="OrthoDB" id="8194193at2759"/>
<evidence type="ECO:0000313" key="4">
    <source>
        <dbReference type="Proteomes" id="UP000786811"/>
    </source>
</evidence>
<comment type="caution">
    <text evidence="3">The sequence shown here is derived from an EMBL/GenBank/DDBJ whole genome shotgun (WGS) entry which is preliminary data.</text>
</comment>
<feature type="compositionally biased region" description="Low complexity" evidence="1">
    <location>
        <begin position="290"/>
        <end position="332"/>
    </location>
</feature>
<accession>A0A8J2E5R6</accession>
<name>A0A8J2E5R6_COTCN</name>
<reference evidence="3" key="1">
    <citation type="submission" date="2021-04" db="EMBL/GenBank/DDBJ databases">
        <authorList>
            <person name="Chebbi M.A.C M."/>
        </authorList>
    </citation>
    <scope>NUCLEOTIDE SEQUENCE</scope>
</reference>
<feature type="compositionally biased region" description="Basic residues" evidence="1">
    <location>
        <begin position="267"/>
        <end position="278"/>
    </location>
</feature>
<feature type="chain" id="PRO_5035251733" evidence="2">
    <location>
        <begin position="26"/>
        <end position="364"/>
    </location>
</feature>
<protein>
    <submittedName>
        <fullName evidence="3">Uncharacterized protein</fullName>
    </submittedName>
</protein>
<proteinExistence type="predicted"/>
<feature type="non-terminal residue" evidence="3">
    <location>
        <position position="1"/>
    </location>
</feature>
<feature type="signal peptide" evidence="2">
    <location>
        <begin position="1"/>
        <end position="25"/>
    </location>
</feature>
<keyword evidence="4" id="KW-1185">Reference proteome</keyword>
<feature type="compositionally biased region" description="Basic residues" evidence="1">
    <location>
        <begin position="343"/>
        <end position="364"/>
    </location>
</feature>
<feature type="region of interest" description="Disordered" evidence="1">
    <location>
        <begin position="267"/>
        <end position="364"/>
    </location>
</feature>
<evidence type="ECO:0000256" key="2">
    <source>
        <dbReference type="SAM" id="SignalP"/>
    </source>
</evidence>
<gene>
    <name evidence="3" type="ORF">HICCMSTLAB_LOCUS929</name>
</gene>